<keyword evidence="2" id="KW-1185">Reference proteome</keyword>
<protein>
    <submittedName>
        <fullName evidence="1">Uncharacterized protein</fullName>
    </submittedName>
</protein>
<dbReference type="Proteomes" id="UP001408789">
    <property type="component" value="Unassembled WGS sequence"/>
</dbReference>
<sequence>MLSISVVPVLVFPLPVVVVAFIKSRRFGTSEGQWVEAQFENAKQQAIISTLEAQVSLDEAHIHLDLHSRRGISDFVVMAADAEPLENVLHLPLLAEDKIERRNSTLKMAKLLYIVVEDDSGGRGN</sequence>
<dbReference type="AlphaFoldDB" id="A0AAP0C5F4"/>
<dbReference type="Gene3D" id="3.30.1330.30">
    <property type="match status" value="1"/>
</dbReference>
<dbReference type="EMBL" id="JBCNJP010002193">
    <property type="protein sequence ID" value="KAK9050351.1"/>
    <property type="molecule type" value="Genomic_DNA"/>
</dbReference>
<proteinExistence type="predicted"/>
<organism evidence="1 2">
    <name type="scientific">Deinandra increscens subsp. villosa</name>
    <dbReference type="NCBI Taxonomy" id="3103831"/>
    <lineage>
        <taxon>Eukaryota</taxon>
        <taxon>Viridiplantae</taxon>
        <taxon>Streptophyta</taxon>
        <taxon>Embryophyta</taxon>
        <taxon>Tracheophyta</taxon>
        <taxon>Spermatophyta</taxon>
        <taxon>Magnoliopsida</taxon>
        <taxon>eudicotyledons</taxon>
        <taxon>Gunneridae</taxon>
        <taxon>Pentapetalae</taxon>
        <taxon>asterids</taxon>
        <taxon>campanulids</taxon>
        <taxon>Asterales</taxon>
        <taxon>Asteraceae</taxon>
        <taxon>Asteroideae</taxon>
        <taxon>Heliantheae alliance</taxon>
        <taxon>Madieae</taxon>
        <taxon>Madiinae</taxon>
        <taxon>Deinandra</taxon>
    </lineage>
</organism>
<comment type="caution">
    <text evidence="1">The sequence shown here is derived from an EMBL/GenBank/DDBJ whole genome shotgun (WGS) entry which is preliminary data.</text>
</comment>
<evidence type="ECO:0000313" key="2">
    <source>
        <dbReference type="Proteomes" id="UP001408789"/>
    </source>
</evidence>
<gene>
    <name evidence="1" type="ORF">SSX86_030679</name>
</gene>
<reference evidence="1 2" key="1">
    <citation type="submission" date="2024-04" db="EMBL/GenBank/DDBJ databases">
        <title>The reference genome of an endangered Asteraceae, Deinandra increscens subsp. villosa, native to the Central Coast of California.</title>
        <authorList>
            <person name="Guilliams M."/>
            <person name="Hasenstab-Lehman K."/>
            <person name="Meyer R."/>
            <person name="Mcevoy S."/>
        </authorList>
    </citation>
    <scope>NUCLEOTIDE SEQUENCE [LARGE SCALE GENOMIC DNA]</scope>
    <source>
        <tissue evidence="1">Leaf</tissue>
    </source>
</reference>
<dbReference type="InterPro" id="IPR029064">
    <property type="entry name" value="Ribosomal_eL30-like_sf"/>
</dbReference>
<evidence type="ECO:0000313" key="1">
    <source>
        <dbReference type="EMBL" id="KAK9050351.1"/>
    </source>
</evidence>
<dbReference type="SUPFAM" id="SSF55315">
    <property type="entry name" value="L30e-like"/>
    <property type="match status" value="1"/>
</dbReference>
<accession>A0AAP0C5F4</accession>
<name>A0AAP0C5F4_9ASTR</name>